<protein>
    <submittedName>
        <fullName evidence="2">Uncharacterized protein</fullName>
    </submittedName>
</protein>
<name>A0A5C4R125_9RHOB</name>
<dbReference type="EMBL" id="VDDC01000057">
    <property type="protein sequence ID" value="TNH37670.1"/>
    <property type="molecule type" value="Genomic_DNA"/>
</dbReference>
<comment type="caution">
    <text evidence="2">The sequence shown here is derived from an EMBL/GenBank/DDBJ whole genome shotgun (WGS) entry which is preliminary data.</text>
</comment>
<dbReference type="RefSeq" id="WP_139599693.1">
    <property type="nucleotide sequence ID" value="NZ_VDDC01000057.1"/>
</dbReference>
<evidence type="ECO:0000313" key="2">
    <source>
        <dbReference type="EMBL" id="TNH37670.1"/>
    </source>
</evidence>
<accession>A0A5C4R125</accession>
<gene>
    <name evidence="2" type="ORF">FHD67_18965</name>
</gene>
<evidence type="ECO:0000313" key="3">
    <source>
        <dbReference type="Proteomes" id="UP000304880"/>
    </source>
</evidence>
<sequence>MNHPRVFAVTSADTVPTPSRLRLAPPVIGATPTILPASDLFGWNVHMASRRMTAGTASSCVSRHLCQHQTAAVTADRVPSVDDIANHAAAAKPLRARQASPTFDLTLPASQISDHEPPLTVRTAHAPDITEQPLWSVPMGATPTIGTPLNGQ</sequence>
<reference evidence="2 3" key="1">
    <citation type="submission" date="2019-06" db="EMBL/GenBank/DDBJ databases">
        <authorList>
            <person name="Li J."/>
        </authorList>
    </citation>
    <scope>NUCLEOTIDE SEQUENCE [LARGE SCALE GENOMIC DNA]</scope>
    <source>
        <strain evidence="2 3">CGMCC 1.8012</strain>
    </source>
</reference>
<organism evidence="2 3">
    <name type="scientific">Paracoccus haeundaensis</name>
    <dbReference type="NCBI Taxonomy" id="225362"/>
    <lineage>
        <taxon>Bacteria</taxon>
        <taxon>Pseudomonadati</taxon>
        <taxon>Pseudomonadota</taxon>
        <taxon>Alphaproteobacteria</taxon>
        <taxon>Rhodobacterales</taxon>
        <taxon>Paracoccaceae</taxon>
        <taxon>Paracoccus</taxon>
    </lineage>
</organism>
<dbReference type="Proteomes" id="UP000304880">
    <property type="component" value="Unassembled WGS sequence"/>
</dbReference>
<feature type="region of interest" description="Disordered" evidence="1">
    <location>
        <begin position="130"/>
        <end position="152"/>
    </location>
</feature>
<dbReference type="AlphaFoldDB" id="A0A5C4R125"/>
<evidence type="ECO:0000256" key="1">
    <source>
        <dbReference type="SAM" id="MobiDB-lite"/>
    </source>
</evidence>
<proteinExistence type="predicted"/>
<keyword evidence="3" id="KW-1185">Reference proteome</keyword>